<organism evidence="2 3">
    <name type="scientific">Daphnia pulex</name>
    <name type="common">Water flea</name>
    <dbReference type="NCBI Taxonomy" id="6669"/>
    <lineage>
        <taxon>Eukaryota</taxon>
        <taxon>Metazoa</taxon>
        <taxon>Ecdysozoa</taxon>
        <taxon>Arthropoda</taxon>
        <taxon>Crustacea</taxon>
        <taxon>Branchiopoda</taxon>
        <taxon>Diplostraca</taxon>
        <taxon>Cladocera</taxon>
        <taxon>Anomopoda</taxon>
        <taxon>Daphniidae</taxon>
        <taxon>Daphnia</taxon>
    </lineage>
</organism>
<dbReference type="Proteomes" id="UP000000305">
    <property type="component" value="Unassembled WGS sequence"/>
</dbReference>
<accession>E9HLU9</accession>
<feature type="compositionally biased region" description="Low complexity" evidence="1">
    <location>
        <begin position="83"/>
        <end position="103"/>
    </location>
</feature>
<protein>
    <submittedName>
        <fullName evidence="2">Uncharacterized protein</fullName>
    </submittedName>
</protein>
<reference evidence="2 3" key="1">
    <citation type="journal article" date="2011" name="Science">
        <title>The ecoresponsive genome of Daphnia pulex.</title>
        <authorList>
            <person name="Colbourne J.K."/>
            <person name="Pfrender M.E."/>
            <person name="Gilbert D."/>
            <person name="Thomas W.K."/>
            <person name="Tucker A."/>
            <person name="Oakley T.H."/>
            <person name="Tokishita S."/>
            <person name="Aerts A."/>
            <person name="Arnold G.J."/>
            <person name="Basu M.K."/>
            <person name="Bauer D.J."/>
            <person name="Caceres C.E."/>
            <person name="Carmel L."/>
            <person name="Casola C."/>
            <person name="Choi J.H."/>
            <person name="Detter J.C."/>
            <person name="Dong Q."/>
            <person name="Dusheyko S."/>
            <person name="Eads B.D."/>
            <person name="Frohlich T."/>
            <person name="Geiler-Samerotte K.A."/>
            <person name="Gerlach D."/>
            <person name="Hatcher P."/>
            <person name="Jogdeo S."/>
            <person name="Krijgsveld J."/>
            <person name="Kriventseva E.V."/>
            <person name="Kultz D."/>
            <person name="Laforsch C."/>
            <person name="Lindquist E."/>
            <person name="Lopez J."/>
            <person name="Manak J.R."/>
            <person name="Muller J."/>
            <person name="Pangilinan J."/>
            <person name="Patwardhan R.P."/>
            <person name="Pitluck S."/>
            <person name="Pritham E.J."/>
            <person name="Rechtsteiner A."/>
            <person name="Rho M."/>
            <person name="Rogozin I.B."/>
            <person name="Sakarya O."/>
            <person name="Salamov A."/>
            <person name="Schaack S."/>
            <person name="Shapiro H."/>
            <person name="Shiga Y."/>
            <person name="Skalitzky C."/>
            <person name="Smith Z."/>
            <person name="Souvorov A."/>
            <person name="Sung W."/>
            <person name="Tang Z."/>
            <person name="Tsuchiya D."/>
            <person name="Tu H."/>
            <person name="Vos H."/>
            <person name="Wang M."/>
            <person name="Wolf Y.I."/>
            <person name="Yamagata H."/>
            <person name="Yamada T."/>
            <person name="Ye Y."/>
            <person name="Shaw J.R."/>
            <person name="Andrews J."/>
            <person name="Crease T.J."/>
            <person name="Tang H."/>
            <person name="Lucas S.M."/>
            <person name="Robertson H.M."/>
            <person name="Bork P."/>
            <person name="Koonin E.V."/>
            <person name="Zdobnov E.M."/>
            <person name="Grigoriev I.V."/>
            <person name="Lynch M."/>
            <person name="Boore J.L."/>
        </authorList>
    </citation>
    <scope>NUCLEOTIDE SEQUENCE [LARGE SCALE GENOMIC DNA]</scope>
</reference>
<dbReference type="InParanoid" id="E9HLU9"/>
<feature type="region of interest" description="Disordered" evidence="1">
    <location>
        <begin position="1"/>
        <end position="138"/>
    </location>
</feature>
<evidence type="ECO:0000313" key="3">
    <source>
        <dbReference type="Proteomes" id="UP000000305"/>
    </source>
</evidence>
<dbReference type="KEGG" id="dpx:DAPPUDRAFT_261873"/>
<name>E9HLU9_DAPPU</name>
<gene>
    <name evidence="2" type="ORF">DAPPUDRAFT_261873</name>
</gene>
<keyword evidence="3" id="KW-1185">Reference proteome</keyword>
<feature type="compositionally biased region" description="Polar residues" evidence="1">
    <location>
        <begin position="26"/>
        <end position="41"/>
    </location>
</feature>
<dbReference type="AlphaFoldDB" id="E9HLU9"/>
<dbReference type="EMBL" id="GL732681">
    <property type="protein sequence ID" value="EFX67290.1"/>
    <property type="molecule type" value="Genomic_DNA"/>
</dbReference>
<evidence type="ECO:0000313" key="2">
    <source>
        <dbReference type="EMBL" id="EFX67290.1"/>
    </source>
</evidence>
<dbReference type="HOGENOM" id="CLU_1857281_0_0_1"/>
<evidence type="ECO:0000256" key="1">
    <source>
        <dbReference type="SAM" id="MobiDB-lite"/>
    </source>
</evidence>
<proteinExistence type="predicted"/>
<sequence>MRRSRNIGYYERSRDARGRFVARTGSHGSITSPRTRSQPGQERSPVGVATRSSQEEVEETQPETQPFRHTGCIRFRSVKKIQSSGRTSRTTTRANSLRGITRTSGGGRRSSVDFCGPPTTAGAQELDSGGNRAHNQWR</sequence>